<evidence type="ECO:0000313" key="1">
    <source>
        <dbReference type="EMBL" id="ADY58504.1"/>
    </source>
</evidence>
<reference evidence="2" key="1">
    <citation type="submission" date="2011-02" db="EMBL/GenBank/DDBJ databases">
        <title>The complete genome of Planctomyces brasiliensis DSM 5305.</title>
        <authorList>
            <person name="Lucas S."/>
            <person name="Copeland A."/>
            <person name="Lapidus A."/>
            <person name="Bruce D."/>
            <person name="Goodwin L."/>
            <person name="Pitluck S."/>
            <person name="Kyrpides N."/>
            <person name="Mavromatis K."/>
            <person name="Pagani I."/>
            <person name="Ivanova N."/>
            <person name="Ovchinnikova G."/>
            <person name="Lu M."/>
            <person name="Detter J.C."/>
            <person name="Han C."/>
            <person name="Land M."/>
            <person name="Hauser L."/>
            <person name="Markowitz V."/>
            <person name="Cheng J.-F."/>
            <person name="Hugenholtz P."/>
            <person name="Woyke T."/>
            <person name="Wu D."/>
            <person name="Tindall B."/>
            <person name="Pomrenke H.G."/>
            <person name="Brambilla E."/>
            <person name="Klenk H.-P."/>
            <person name="Eisen J.A."/>
        </authorList>
    </citation>
    <scope>NUCLEOTIDE SEQUENCE [LARGE SCALE GENOMIC DNA]</scope>
    <source>
        <strain evidence="2">ATCC 49424 / DSM 5305 / JCM 21570 / NBRC 103401 / IFAM 1448</strain>
    </source>
</reference>
<dbReference type="OrthoDB" id="274803at2"/>
<accession>F0SIB5</accession>
<dbReference type="HOGENOM" id="CLU_564840_0_0_0"/>
<gene>
    <name evidence="1" type="ordered locus">Plabr_0881</name>
</gene>
<keyword evidence="2" id="KW-1185">Reference proteome</keyword>
<dbReference type="KEGG" id="pbs:Plabr_0881"/>
<proteinExistence type="predicted"/>
<name>F0SIB5_RUBBR</name>
<dbReference type="Proteomes" id="UP000006860">
    <property type="component" value="Chromosome"/>
</dbReference>
<protein>
    <recommendedName>
        <fullName evidence="3">Knr4/Smi1-like domain-containing protein</fullName>
    </recommendedName>
</protein>
<evidence type="ECO:0008006" key="3">
    <source>
        <dbReference type="Google" id="ProtNLM"/>
    </source>
</evidence>
<dbReference type="RefSeq" id="WP_013627244.1">
    <property type="nucleotide sequence ID" value="NC_015174.1"/>
</dbReference>
<dbReference type="EMBL" id="CP002546">
    <property type="protein sequence ID" value="ADY58504.1"/>
    <property type="molecule type" value="Genomic_DNA"/>
</dbReference>
<organism evidence="1 2">
    <name type="scientific">Rubinisphaera brasiliensis (strain ATCC 49424 / DSM 5305 / JCM 21570 / IAM 15109 / NBRC 103401 / IFAM 1448)</name>
    <name type="common">Planctomyces brasiliensis</name>
    <dbReference type="NCBI Taxonomy" id="756272"/>
    <lineage>
        <taxon>Bacteria</taxon>
        <taxon>Pseudomonadati</taxon>
        <taxon>Planctomycetota</taxon>
        <taxon>Planctomycetia</taxon>
        <taxon>Planctomycetales</taxon>
        <taxon>Planctomycetaceae</taxon>
        <taxon>Rubinisphaera</taxon>
    </lineage>
</organism>
<evidence type="ECO:0000313" key="2">
    <source>
        <dbReference type="Proteomes" id="UP000006860"/>
    </source>
</evidence>
<sequence length="483" mass="53368">MLTLEQFAAFVEREAVWFRGFNRESRSSLEQAERDLGQPLPATLKWLLSNFGYWRATGVGGLPFVVGTTSSFRPTFPDHWMILSRPTLKCVAPEAECGPSDRGVVVLVTSPDHLEDGRAVLVCDIHGQIWRRYSGFAPYVLALQQQLARVADMLYRDCLPSFHQQNSGVMDADEQGFDLEEFRQRLLEAMLCQQLDQQLDEPHSELPQAVEHAIVPVAEAPVAEFAAETVSIEPTVPSEELHSTATVPFPATEACDHEAIVEEVSRLLDDKPVTDEVAASPVFADEAMTEEPLAAQPSEERPEAGEARYEAALNAAAARAAMQAIPAQMPTFASSAESAAADSEEMLEQEVQQILLQRRKTLQQAHIAIPRECFHNSSSPNRALRLPDHLPGGRLLATSLEMVGNPLDLLGDVLEPVQHIAILQRRDGEAVSRWLISWVADSQMSLLTHHWSQITGAQPDWIMESGDVLAELPGRLQRVQEAA</sequence>
<dbReference type="AlphaFoldDB" id="F0SIB5"/>